<feature type="transmembrane region" description="Helical" evidence="6">
    <location>
        <begin position="452"/>
        <end position="471"/>
    </location>
</feature>
<dbReference type="InterPro" id="IPR050833">
    <property type="entry name" value="Poly_Biosynth_Transport"/>
</dbReference>
<dbReference type="EMBL" id="JAUSUG010000036">
    <property type="protein sequence ID" value="MDQ0257866.1"/>
    <property type="molecule type" value="Genomic_DNA"/>
</dbReference>
<dbReference type="PANTHER" id="PTHR30250">
    <property type="entry name" value="PST FAMILY PREDICTED COLANIC ACID TRANSPORTER"/>
    <property type="match status" value="1"/>
</dbReference>
<feature type="transmembrane region" description="Helical" evidence="6">
    <location>
        <begin position="12"/>
        <end position="32"/>
    </location>
</feature>
<evidence type="ECO:0000256" key="5">
    <source>
        <dbReference type="ARBA" id="ARBA00023136"/>
    </source>
</evidence>
<dbReference type="InterPro" id="IPR024923">
    <property type="entry name" value="PG_synth_SpoVB"/>
</dbReference>
<feature type="transmembrane region" description="Helical" evidence="6">
    <location>
        <begin position="239"/>
        <end position="259"/>
    </location>
</feature>
<feature type="transmembrane region" description="Helical" evidence="6">
    <location>
        <begin position="168"/>
        <end position="186"/>
    </location>
</feature>
<keyword evidence="5 6" id="KW-0472">Membrane</keyword>
<feature type="transmembrane region" description="Helical" evidence="6">
    <location>
        <begin position="87"/>
        <end position="114"/>
    </location>
</feature>
<feature type="transmembrane region" description="Helical" evidence="6">
    <location>
        <begin position="422"/>
        <end position="440"/>
    </location>
</feature>
<feature type="transmembrane region" description="Helical" evidence="6">
    <location>
        <begin position="397"/>
        <end position="416"/>
    </location>
</feature>
<dbReference type="CDD" id="cd13124">
    <property type="entry name" value="MATE_SpoVB_like"/>
    <property type="match status" value="1"/>
</dbReference>
<organism evidence="7 8">
    <name type="scientific">Evansella vedderi</name>
    <dbReference type="NCBI Taxonomy" id="38282"/>
    <lineage>
        <taxon>Bacteria</taxon>
        <taxon>Bacillati</taxon>
        <taxon>Bacillota</taxon>
        <taxon>Bacilli</taxon>
        <taxon>Bacillales</taxon>
        <taxon>Bacillaceae</taxon>
        <taxon>Evansella</taxon>
    </lineage>
</organism>
<feature type="transmembrane region" description="Helical" evidence="6">
    <location>
        <begin position="52"/>
        <end position="75"/>
    </location>
</feature>
<protein>
    <submittedName>
        <fullName evidence="7">PST family polysaccharide transporter</fullName>
    </submittedName>
</protein>
<evidence type="ECO:0000256" key="1">
    <source>
        <dbReference type="ARBA" id="ARBA00004651"/>
    </source>
</evidence>
<feature type="transmembrane region" description="Helical" evidence="6">
    <location>
        <begin position="126"/>
        <end position="147"/>
    </location>
</feature>
<keyword evidence="4 6" id="KW-1133">Transmembrane helix</keyword>
<feature type="transmembrane region" description="Helical" evidence="6">
    <location>
        <begin position="332"/>
        <end position="352"/>
    </location>
</feature>
<feature type="transmembrane region" description="Helical" evidence="6">
    <location>
        <begin position="491"/>
        <end position="509"/>
    </location>
</feature>
<dbReference type="PIRSF" id="PIRSF038958">
    <property type="entry name" value="PG_synth_SpoVB"/>
    <property type="match status" value="1"/>
</dbReference>
<reference evidence="7 8" key="1">
    <citation type="submission" date="2023-07" db="EMBL/GenBank/DDBJ databases">
        <title>Genomic Encyclopedia of Type Strains, Phase IV (KMG-IV): sequencing the most valuable type-strain genomes for metagenomic binning, comparative biology and taxonomic classification.</title>
        <authorList>
            <person name="Goeker M."/>
        </authorList>
    </citation>
    <scope>NUCLEOTIDE SEQUENCE [LARGE SCALE GENOMIC DNA]</scope>
    <source>
        <strain evidence="7 8">DSM 9768</strain>
    </source>
</reference>
<dbReference type="Proteomes" id="UP001230005">
    <property type="component" value="Unassembled WGS sequence"/>
</dbReference>
<feature type="transmembrane region" description="Helical" evidence="6">
    <location>
        <begin position="364"/>
        <end position="385"/>
    </location>
</feature>
<evidence type="ECO:0000256" key="6">
    <source>
        <dbReference type="SAM" id="Phobius"/>
    </source>
</evidence>
<name>A0ABU0A2Z4_9BACI</name>
<accession>A0ABU0A2Z4</accession>
<keyword evidence="3 6" id="KW-0812">Transmembrane</keyword>
<feature type="transmembrane region" description="Helical" evidence="6">
    <location>
        <begin position="291"/>
        <end position="311"/>
    </location>
</feature>
<evidence type="ECO:0000256" key="4">
    <source>
        <dbReference type="ARBA" id="ARBA00022989"/>
    </source>
</evidence>
<keyword evidence="2" id="KW-1003">Cell membrane</keyword>
<dbReference type="PANTHER" id="PTHR30250:SF29">
    <property type="entry name" value="POLYSACCHARIDE BIOSYNTHESIS PROTEIN C-TERMINAL DOMAIN-CONTAINING PROTEIN"/>
    <property type="match status" value="1"/>
</dbReference>
<feature type="transmembrane region" description="Helical" evidence="6">
    <location>
        <begin position="192"/>
        <end position="211"/>
    </location>
</feature>
<dbReference type="InterPro" id="IPR002797">
    <property type="entry name" value="Polysacc_synth"/>
</dbReference>
<evidence type="ECO:0000313" key="8">
    <source>
        <dbReference type="Proteomes" id="UP001230005"/>
    </source>
</evidence>
<evidence type="ECO:0000256" key="3">
    <source>
        <dbReference type="ARBA" id="ARBA00022692"/>
    </source>
</evidence>
<comment type="subcellular location">
    <subcellularLocation>
        <location evidence="1">Cell membrane</location>
        <topology evidence="1">Multi-pass membrane protein</topology>
    </subcellularLocation>
</comment>
<proteinExistence type="predicted"/>
<gene>
    <name evidence="7" type="ORF">J2S74_005329</name>
</gene>
<comment type="caution">
    <text evidence="7">The sequence shown here is derived from an EMBL/GenBank/DDBJ whole genome shotgun (WGS) entry which is preliminary data.</text>
</comment>
<sequence>MKEPGQASSQWVKGAIYLSLAALFVKALSALYKIPYQNLTGDVGYYVYQQVYPIYGVAFVLGTYGFPLVISKMLVDALRETKEKQSHLLLFLFFSIFLLNAIIGTILILFAGSIAQLMGDSELTLAIRWLGAPFFIIAFLSVGRGYFQSRGNMAPTAVSQVMEQTIRVAAILIVAIWTMRAGNNPYLAGTSAGIGSLIGGITGVIVMIYFLKRDKRFSEVIHWPSSEISINWVRQLKTLIVSSFLVSVSAMALIIFQLIDSFTVYRQLVFSGWEVEIAAALKGIYDRGWPMVQLGAVVTTVFSYGMLPYITQAFNQRNTERLQRYVTQSVKVCIVFGGAASLGLMVILPNLNPMLFTDKQGTEALQILSLTVFFGALFMTIAALFHAVGKAIIAAKILMAGLLLKILGNSIAIPFLGIEGAAISTVISFVFLAYLSYYFLKRESFIEKLGKSFWLKWAISLLGMALVVWLYQKGTMVIMQLFWLDRLYHCFVAISSALLGAMSYLLFLWKWKVFTREEWESLPKISKFFPYGSKK</sequence>
<dbReference type="RefSeq" id="WP_307332268.1">
    <property type="nucleotide sequence ID" value="NZ_JAUSUG010000036.1"/>
</dbReference>
<evidence type="ECO:0000256" key="2">
    <source>
        <dbReference type="ARBA" id="ARBA00022475"/>
    </source>
</evidence>
<dbReference type="Pfam" id="PF01943">
    <property type="entry name" value="Polysacc_synt"/>
    <property type="match status" value="1"/>
</dbReference>
<evidence type="ECO:0000313" key="7">
    <source>
        <dbReference type="EMBL" id="MDQ0257866.1"/>
    </source>
</evidence>
<keyword evidence="8" id="KW-1185">Reference proteome</keyword>